<dbReference type="GeneID" id="19462252"/>
<organism evidence="1 2">
    <name type="scientific">Glarea lozoyensis (strain ATCC 20868 / MF5171)</name>
    <dbReference type="NCBI Taxonomy" id="1116229"/>
    <lineage>
        <taxon>Eukaryota</taxon>
        <taxon>Fungi</taxon>
        <taxon>Dikarya</taxon>
        <taxon>Ascomycota</taxon>
        <taxon>Pezizomycotina</taxon>
        <taxon>Leotiomycetes</taxon>
        <taxon>Helotiales</taxon>
        <taxon>Helotiaceae</taxon>
        <taxon>Glarea</taxon>
    </lineage>
</organism>
<evidence type="ECO:0000313" key="1">
    <source>
        <dbReference type="EMBL" id="EPE27282.1"/>
    </source>
</evidence>
<evidence type="ECO:0000313" key="2">
    <source>
        <dbReference type="Proteomes" id="UP000016922"/>
    </source>
</evidence>
<accession>S3CLE2</accession>
<dbReference type="HOGENOM" id="CLU_2722455_0_0_1"/>
<dbReference type="AlphaFoldDB" id="S3CLE2"/>
<keyword evidence="2" id="KW-1185">Reference proteome</keyword>
<dbReference type="EMBL" id="KE145370">
    <property type="protein sequence ID" value="EPE27282.1"/>
    <property type="molecule type" value="Genomic_DNA"/>
</dbReference>
<reference evidence="1 2" key="1">
    <citation type="journal article" date="2013" name="BMC Genomics">
        <title>Genomics-driven discovery of the pneumocandin biosynthetic gene cluster in the fungus Glarea lozoyensis.</title>
        <authorList>
            <person name="Chen L."/>
            <person name="Yue Q."/>
            <person name="Zhang X."/>
            <person name="Xiang M."/>
            <person name="Wang C."/>
            <person name="Li S."/>
            <person name="Che Y."/>
            <person name="Ortiz-Lopez F.J."/>
            <person name="Bills G.F."/>
            <person name="Liu X."/>
            <person name="An Z."/>
        </authorList>
    </citation>
    <scope>NUCLEOTIDE SEQUENCE [LARGE SCALE GENOMIC DNA]</scope>
    <source>
        <strain evidence="2">ATCC 20868 / MF5171</strain>
    </source>
</reference>
<proteinExistence type="predicted"/>
<dbReference type="Proteomes" id="UP000016922">
    <property type="component" value="Unassembled WGS sequence"/>
</dbReference>
<name>S3CLE2_GLAL2</name>
<sequence length="72" mass="7825">MPCACSCITATALEIGRGPCRHIEQTVDEVETQESRFGGERNQTVESFGHAAVAALVVVRFFPDEQSFLLAP</sequence>
<gene>
    <name evidence="1" type="ORF">GLAREA_03197</name>
</gene>
<dbReference type="RefSeq" id="XP_008086472.1">
    <property type="nucleotide sequence ID" value="XM_008088281.1"/>
</dbReference>
<dbReference type="KEGG" id="glz:GLAREA_03197"/>
<protein>
    <submittedName>
        <fullName evidence="1">Uncharacterized protein</fullName>
    </submittedName>
</protein>